<dbReference type="InterPro" id="IPR038177">
    <property type="entry name" value="IAT_beta_sf"/>
</dbReference>
<dbReference type="InterPro" id="IPR013783">
    <property type="entry name" value="Ig-like_fold"/>
</dbReference>
<dbReference type="AlphaFoldDB" id="A0AAP2K1B2"/>
<dbReference type="FunFam" id="2.40.160.160:FF:000001">
    <property type="entry name" value="Intimin-like inverse autotransporter SinH"/>
    <property type="match status" value="1"/>
</dbReference>
<accession>A0AAP2K1B2</accession>
<dbReference type="Gene3D" id="2.40.160.160">
    <property type="entry name" value="Inverse autotransporter, beta-domain"/>
    <property type="match status" value="1"/>
</dbReference>
<dbReference type="PANTHER" id="PTHR39576">
    <property type="entry name" value="ATTACHING AND EFFACING PROTEIN HOMOLOG-RELATED-RELATED"/>
    <property type="match status" value="1"/>
</dbReference>
<dbReference type="SUPFAM" id="SSF49373">
    <property type="entry name" value="Invasin/intimin cell-adhesion fragments"/>
    <property type="match status" value="3"/>
</dbReference>
<dbReference type="SMART" id="SM00634">
    <property type="entry name" value="BID_1"/>
    <property type="match status" value="2"/>
</dbReference>
<evidence type="ECO:0000313" key="3">
    <source>
        <dbReference type="EMBL" id="MBX6982074.1"/>
    </source>
</evidence>
<dbReference type="InterPro" id="IPR051715">
    <property type="entry name" value="Intimin-Invasin_domain"/>
</dbReference>
<gene>
    <name evidence="3" type="ORF">EX242_17680</name>
</gene>
<dbReference type="PANTHER" id="PTHR39576:SF2">
    <property type="entry name" value="ATTACHING AND EFFACING PROTEIN HOMOLOG-RELATED"/>
    <property type="match status" value="1"/>
</dbReference>
<dbReference type="GO" id="GO:0007155">
    <property type="term" value="P:cell adhesion"/>
    <property type="evidence" value="ECO:0007669"/>
    <property type="project" value="InterPro"/>
</dbReference>
<dbReference type="EMBL" id="SHDO01000022">
    <property type="protein sequence ID" value="MBX6982074.1"/>
    <property type="molecule type" value="Genomic_DNA"/>
</dbReference>
<dbReference type="PROSITE" id="PS51127">
    <property type="entry name" value="BIG1"/>
    <property type="match status" value="1"/>
</dbReference>
<dbReference type="InterPro" id="IPR003344">
    <property type="entry name" value="Big_1_dom"/>
</dbReference>
<name>A0AAP2K1B2_PRORE</name>
<dbReference type="Proteomes" id="UP000824410">
    <property type="component" value="Unassembled WGS sequence"/>
</dbReference>
<evidence type="ECO:0000259" key="2">
    <source>
        <dbReference type="PROSITE" id="PS51127"/>
    </source>
</evidence>
<protein>
    <recommendedName>
        <fullName evidence="2">Big-1 domain-containing protein</fullName>
    </recommendedName>
</protein>
<dbReference type="Pfam" id="PF02369">
    <property type="entry name" value="Big_1"/>
    <property type="match status" value="1"/>
</dbReference>
<dbReference type="GO" id="GO:0009279">
    <property type="term" value="C:cell outer membrane"/>
    <property type="evidence" value="ECO:0007669"/>
    <property type="project" value="TreeGrafter"/>
</dbReference>
<dbReference type="Pfam" id="PF11924">
    <property type="entry name" value="IAT_beta"/>
    <property type="match status" value="1"/>
</dbReference>
<organism evidence="3 4">
    <name type="scientific">Providencia rettgeri</name>
    <dbReference type="NCBI Taxonomy" id="587"/>
    <lineage>
        <taxon>Bacteria</taxon>
        <taxon>Pseudomonadati</taxon>
        <taxon>Pseudomonadota</taxon>
        <taxon>Gammaproteobacteria</taxon>
        <taxon>Enterobacterales</taxon>
        <taxon>Morganellaceae</taxon>
        <taxon>Providencia</taxon>
    </lineage>
</organism>
<evidence type="ECO:0000256" key="1">
    <source>
        <dbReference type="ARBA" id="ARBA00010116"/>
    </source>
</evidence>
<evidence type="ECO:0000313" key="4">
    <source>
        <dbReference type="Proteomes" id="UP000824410"/>
    </source>
</evidence>
<dbReference type="Gene3D" id="2.60.40.10">
    <property type="entry name" value="Immunoglobulins"/>
    <property type="match status" value="3"/>
</dbReference>
<comment type="similarity">
    <text evidence="1">Belongs to the intimin/invasin family.</text>
</comment>
<comment type="caution">
    <text evidence="3">The sequence shown here is derived from an EMBL/GenBank/DDBJ whole genome shotgun (WGS) entry which is preliminary data.</text>
</comment>
<sequence length="765" mass="83303">MYLMNCPKDKRSHPLALFMAAWSLTIMPMLPSYAKMLEPKELPLLGSTVENPENSTMERDLAQYSKTTATLLSQQKNSNDIAEMAQSYAFNQAANVAIDEITRWLSKAGNVKLSLNVDKKLSLKSSQFDWLIPWYEQADMLLFTQHSIHNTDGRLQSNNGIGLRQFNDRNTVGINAFFDHDLSHYHSRLGIGAEYWQDYLKLTANSYLPVSGWRSTSALSQAYNARPARGWDVQAEGWLPAYPHLGGHLKFEQYFGQDVALMGKNKRQKDPTAASVGVNWTPIPLVTLSTQHKVSSGLHDTSAKMQFTWAFDKAFAEQMDPSKVGDSRRVSSNRHDFVNRNNNIVLDYQKKTVIQLKLPEKIQGEAGQELQLVQSVTTQYPLKKIVWNSPELFAAGGVISSSGQNARLKLPAYKMASTPSESKKLNRYHLSAVAYDINGNTSSTSETLIEVTDTIATATSPAQIQGINISKTASLADGKEANIVSVYITDAKGNPIAGKTVNFSATLGKIDAHGVTNQQGMIDMPLTSMMSGISEVTASVDGHTETVAVYFISGHLNKIKILNTSTTYAGAETTISLRLIDENDNPISGADGVIMINMGNKQIPVEIEENSANLGEYSGILAGQMEGDYTITASLQGKTSPEYTLTVSSPLTVDAINPDGSGPQGQLGVVAHVEITTRATSNLNVGDDLLLTVTLSDAFGNTLEGIDPRNIDLGNHNANLVGWYEERDGDYSTYLTLTAAGNLDIAASINGHSTQTTVSVSQVTP</sequence>
<dbReference type="PRINTS" id="PR01369">
    <property type="entry name" value="INTIMIN"/>
</dbReference>
<proteinExistence type="inferred from homology"/>
<dbReference type="InterPro" id="IPR003535">
    <property type="entry name" value="Intimin/invasin_bac"/>
</dbReference>
<dbReference type="InterPro" id="IPR008964">
    <property type="entry name" value="Invasin/intimin_cell_adhesion"/>
</dbReference>
<feature type="domain" description="Big-1" evidence="2">
    <location>
        <begin position="464"/>
        <end position="552"/>
    </location>
</feature>
<reference evidence="3" key="1">
    <citation type="submission" date="2019-02" db="EMBL/GenBank/DDBJ databases">
        <title>Genomic characterization of isolates from hospital effluents in KZN, South Africa.</title>
        <authorList>
            <person name="Ntshobeni N."/>
            <person name="Allam M."/>
            <person name="Ismail A."/>
            <person name="Amoako D."/>
            <person name="Essack S."/>
            <person name="Chenia H."/>
        </authorList>
    </citation>
    <scope>NUCLEOTIDE SEQUENCE</scope>
    <source>
        <strain evidence="3">AFE97_S1</strain>
    </source>
</reference>
<dbReference type="InterPro" id="IPR024519">
    <property type="entry name" value="IAT_beta"/>
</dbReference>